<dbReference type="Gene3D" id="3.30.1330.40">
    <property type="entry name" value="RutC-like"/>
    <property type="match status" value="1"/>
</dbReference>
<dbReference type="EMBL" id="JBGBPQ010000026">
    <property type="protein sequence ID" value="KAL1499203.1"/>
    <property type="molecule type" value="Genomic_DNA"/>
</dbReference>
<dbReference type="InterPro" id="IPR013813">
    <property type="entry name" value="Endoribo_LPSP/chorism_mut-like"/>
</dbReference>
<gene>
    <name evidence="2" type="ORF">AB1Y20_013711</name>
</gene>
<dbReference type="CDD" id="cd02199">
    <property type="entry name" value="YjgF_YER057c_UK114_like_1"/>
    <property type="match status" value="1"/>
</dbReference>
<dbReference type="Pfam" id="PF14588">
    <property type="entry name" value="YjgF_endoribonc"/>
    <property type="match status" value="1"/>
</dbReference>
<dbReference type="Proteomes" id="UP001515480">
    <property type="component" value="Unassembled WGS sequence"/>
</dbReference>
<dbReference type="InterPro" id="IPR035959">
    <property type="entry name" value="RutC-like_sf"/>
</dbReference>
<name>A0AB34IFV5_PRYPA</name>
<comment type="caution">
    <text evidence="2">The sequence shown here is derived from an EMBL/GenBank/DDBJ whole genome shotgun (WGS) entry which is preliminary data.</text>
</comment>
<dbReference type="PANTHER" id="PTHR43760:SF1">
    <property type="entry name" value="ENDORIBONUCLEASE L-PSP_CHORISMATE MUTASE-LIKE DOMAIN-CONTAINING PROTEIN"/>
    <property type="match status" value="1"/>
</dbReference>
<dbReference type="SUPFAM" id="SSF55298">
    <property type="entry name" value="YjgF-like"/>
    <property type="match status" value="1"/>
</dbReference>
<keyword evidence="3" id="KW-1185">Reference proteome</keyword>
<reference evidence="2 3" key="1">
    <citation type="journal article" date="2024" name="Science">
        <title>Giant polyketide synthase enzymes in the biosynthesis of giant marine polyether toxins.</title>
        <authorList>
            <person name="Fallon T.R."/>
            <person name="Shende V.V."/>
            <person name="Wierzbicki I.H."/>
            <person name="Pendleton A.L."/>
            <person name="Watervoot N.F."/>
            <person name="Auber R.P."/>
            <person name="Gonzalez D.J."/>
            <person name="Wisecaver J.H."/>
            <person name="Moore B.S."/>
        </authorList>
    </citation>
    <scope>NUCLEOTIDE SEQUENCE [LARGE SCALE GENOMIC DNA]</scope>
    <source>
        <strain evidence="2 3">12B1</strain>
    </source>
</reference>
<protein>
    <recommendedName>
        <fullName evidence="1">Endoribonuclease L-PSP/chorismate mutase-like domain-containing protein</fullName>
    </recommendedName>
</protein>
<evidence type="ECO:0000313" key="2">
    <source>
        <dbReference type="EMBL" id="KAL1499203.1"/>
    </source>
</evidence>
<dbReference type="PANTHER" id="PTHR43760">
    <property type="entry name" value="ENDORIBONUCLEASE-RELATED"/>
    <property type="match status" value="1"/>
</dbReference>
<feature type="domain" description="Endoribonuclease L-PSP/chorismate mutase-like" evidence="1">
    <location>
        <begin position="27"/>
        <end position="166"/>
    </location>
</feature>
<sequence>MNAVLSHLPLLRLRQLSPLPTRMVHTENRLSELGYTLPTMPQPLASYISCTRTGNLLFLAGHVPFKEDMKTLHVGKVGVDYTTEQAAELAKWIGLELISTLKGNVGDLDKVKKIVKVVGFVNCPDDYTQQPEVLNGCSNLFGEVFGMERGQHARSAVGTNSLPRQVPVEIELIAEVED</sequence>
<proteinExistence type="predicted"/>
<dbReference type="AlphaFoldDB" id="A0AB34IFV5"/>
<accession>A0AB34IFV5</accession>
<evidence type="ECO:0000259" key="1">
    <source>
        <dbReference type="Pfam" id="PF14588"/>
    </source>
</evidence>
<evidence type="ECO:0000313" key="3">
    <source>
        <dbReference type="Proteomes" id="UP001515480"/>
    </source>
</evidence>
<organism evidence="2 3">
    <name type="scientific">Prymnesium parvum</name>
    <name type="common">Toxic golden alga</name>
    <dbReference type="NCBI Taxonomy" id="97485"/>
    <lineage>
        <taxon>Eukaryota</taxon>
        <taxon>Haptista</taxon>
        <taxon>Haptophyta</taxon>
        <taxon>Prymnesiophyceae</taxon>
        <taxon>Prymnesiales</taxon>
        <taxon>Prymnesiaceae</taxon>
        <taxon>Prymnesium</taxon>
    </lineage>
</organism>